<reference evidence="1 2" key="1">
    <citation type="submission" date="2019-03" db="EMBL/GenBank/DDBJ databases">
        <title>Draft genome sequence of Xylaria hypoxylon DSM 108379, a ubiquitous saprotrophic-parasitic fungi on hardwood.</title>
        <authorList>
            <person name="Buettner E."/>
            <person name="Leonhardt S."/>
            <person name="Gebauer A.M."/>
            <person name="Liers C."/>
            <person name="Hofrichter M."/>
            <person name="Kellner H."/>
        </authorList>
    </citation>
    <scope>NUCLEOTIDE SEQUENCE [LARGE SCALE GENOMIC DNA]</scope>
    <source>
        <strain evidence="1 2">DSM 108379</strain>
    </source>
</reference>
<dbReference type="OrthoDB" id="3034873at2759"/>
<evidence type="ECO:0000313" key="1">
    <source>
        <dbReference type="EMBL" id="TGJ80932.1"/>
    </source>
</evidence>
<organism evidence="1 2">
    <name type="scientific">Xylaria hypoxylon</name>
    <dbReference type="NCBI Taxonomy" id="37992"/>
    <lineage>
        <taxon>Eukaryota</taxon>
        <taxon>Fungi</taxon>
        <taxon>Dikarya</taxon>
        <taxon>Ascomycota</taxon>
        <taxon>Pezizomycotina</taxon>
        <taxon>Sordariomycetes</taxon>
        <taxon>Xylariomycetidae</taxon>
        <taxon>Xylariales</taxon>
        <taxon>Xylariaceae</taxon>
        <taxon>Xylaria</taxon>
    </lineage>
</organism>
<dbReference type="EMBL" id="SKBN01000194">
    <property type="protein sequence ID" value="TGJ80932.1"/>
    <property type="molecule type" value="Genomic_DNA"/>
</dbReference>
<name>A0A4Z0YWX4_9PEZI</name>
<dbReference type="Proteomes" id="UP000297716">
    <property type="component" value="Unassembled WGS sequence"/>
</dbReference>
<proteinExistence type="predicted"/>
<gene>
    <name evidence="1" type="ORF">E0Z10_g7839</name>
</gene>
<sequence length="206" mass="23308">MPGLDSVQIISDLSATQHTQYTFALETIYGLTIQINQHTTETTVTASLKNDSQGNGNSQDSGALLNQTTESPGYKYKLSPDWGTGFLWYDTAWNGTPEGEYLVGDGDMLQRYGNAWNNAYNTWADQYTNTFSKQECDRGSGKHPFPDTRERRTWVLDGMMLAVWLCLQPDVESVEYSPDAEKVVFRKQGLETTVRLFLTELEKYLT</sequence>
<accession>A0A4Z0YWX4</accession>
<comment type="caution">
    <text evidence="1">The sequence shown here is derived from an EMBL/GenBank/DDBJ whole genome shotgun (WGS) entry which is preliminary data.</text>
</comment>
<evidence type="ECO:0000313" key="2">
    <source>
        <dbReference type="Proteomes" id="UP000297716"/>
    </source>
</evidence>
<dbReference type="AlphaFoldDB" id="A0A4Z0YWX4"/>
<keyword evidence="2" id="KW-1185">Reference proteome</keyword>
<protein>
    <submittedName>
        <fullName evidence="1">Uncharacterized protein</fullName>
    </submittedName>
</protein>